<gene>
    <name evidence="2" type="ORF">ACFQE9_03005</name>
</gene>
<dbReference type="Proteomes" id="UP001596296">
    <property type="component" value="Unassembled WGS sequence"/>
</dbReference>
<name>A0ABD5UQ92_9EURY</name>
<keyword evidence="3" id="KW-1185">Reference proteome</keyword>
<evidence type="ECO:0000313" key="2">
    <source>
        <dbReference type="EMBL" id="MFC6891587.1"/>
    </source>
</evidence>
<accession>A0ABD5UQ92</accession>
<protein>
    <recommendedName>
        <fullName evidence="1">DUF7344 domain-containing protein</fullName>
    </recommendedName>
</protein>
<dbReference type="RefSeq" id="WP_379740090.1">
    <property type="nucleotide sequence ID" value="NZ_JBHSVN010000001.1"/>
</dbReference>
<comment type="caution">
    <text evidence="2">The sequence shown here is derived from an EMBL/GenBank/DDBJ whole genome shotgun (WGS) entry which is preliminary data.</text>
</comment>
<sequence>MRSQAVDGILQVLADRYRRSVVRYLADESDGVASAGEIAGHLASQGEMPHEDALINLEHVILPTLSERGIVEYDADTEEVRYQSHTLVEELLDTLDRE</sequence>
<dbReference type="Gene3D" id="1.10.10.10">
    <property type="entry name" value="Winged helix-like DNA-binding domain superfamily/Winged helix DNA-binding domain"/>
    <property type="match status" value="1"/>
</dbReference>
<dbReference type="InterPro" id="IPR036388">
    <property type="entry name" value="WH-like_DNA-bd_sf"/>
</dbReference>
<organism evidence="2 3">
    <name type="scientific">Halopenitus salinus</name>
    <dbReference type="NCBI Taxonomy" id="1198295"/>
    <lineage>
        <taxon>Archaea</taxon>
        <taxon>Methanobacteriati</taxon>
        <taxon>Methanobacteriota</taxon>
        <taxon>Stenosarchaea group</taxon>
        <taxon>Halobacteria</taxon>
        <taxon>Halobacteriales</taxon>
        <taxon>Haloferacaceae</taxon>
        <taxon>Halopenitus</taxon>
    </lineage>
</organism>
<feature type="domain" description="DUF7344" evidence="1">
    <location>
        <begin position="11"/>
        <end position="81"/>
    </location>
</feature>
<dbReference type="EMBL" id="JBHSXL010000003">
    <property type="protein sequence ID" value="MFC6891587.1"/>
    <property type="molecule type" value="Genomic_DNA"/>
</dbReference>
<reference evidence="2 3" key="1">
    <citation type="journal article" date="2019" name="Int. J. Syst. Evol. Microbiol.">
        <title>The Global Catalogue of Microorganisms (GCM) 10K type strain sequencing project: providing services to taxonomists for standard genome sequencing and annotation.</title>
        <authorList>
            <consortium name="The Broad Institute Genomics Platform"/>
            <consortium name="The Broad Institute Genome Sequencing Center for Infectious Disease"/>
            <person name="Wu L."/>
            <person name="Ma J."/>
        </authorList>
    </citation>
    <scope>NUCLEOTIDE SEQUENCE [LARGE SCALE GENOMIC DNA]</scope>
    <source>
        <strain evidence="2 3">SKJ47</strain>
    </source>
</reference>
<proteinExistence type="predicted"/>
<dbReference type="AlphaFoldDB" id="A0ABD5UQ92"/>
<evidence type="ECO:0000313" key="3">
    <source>
        <dbReference type="Proteomes" id="UP001596296"/>
    </source>
</evidence>
<dbReference type="Pfam" id="PF24035">
    <property type="entry name" value="DUF7344"/>
    <property type="match status" value="1"/>
</dbReference>
<dbReference type="InterPro" id="IPR055768">
    <property type="entry name" value="DUF7344"/>
</dbReference>
<evidence type="ECO:0000259" key="1">
    <source>
        <dbReference type="Pfam" id="PF24035"/>
    </source>
</evidence>